<dbReference type="AlphaFoldDB" id="A0A4U2YV14"/>
<dbReference type="OrthoDB" id="9814083at2"/>
<proteinExistence type="predicted"/>
<evidence type="ECO:0000313" key="3">
    <source>
        <dbReference type="Proteomes" id="UP000307808"/>
    </source>
</evidence>
<dbReference type="Proteomes" id="UP000307808">
    <property type="component" value="Unassembled WGS sequence"/>
</dbReference>
<protein>
    <recommendedName>
        <fullName evidence="4">Lipoprotein</fullName>
    </recommendedName>
</protein>
<keyword evidence="1" id="KW-0732">Signal</keyword>
<keyword evidence="3" id="KW-1185">Reference proteome</keyword>
<comment type="caution">
    <text evidence="2">The sequence shown here is derived from an EMBL/GenBank/DDBJ whole genome shotgun (WGS) entry which is preliminary data.</text>
</comment>
<gene>
    <name evidence="2" type="ORF">FC770_06750</name>
</gene>
<name>A0A4U2YV14_9ACTN</name>
<dbReference type="RefSeq" id="WP_137065259.1">
    <property type="nucleotide sequence ID" value="NZ_CP040748.1"/>
</dbReference>
<feature type="signal peptide" evidence="1">
    <location>
        <begin position="1"/>
        <end position="21"/>
    </location>
</feature>
<dbReference type="PROSITE" id="PS51257">
    <property type="entry name" value="PROKAR_LIPOPROTEIN"/>
    <property type="match status" value="1"/>
</dbReference>
<accession>A0A4U2YV14</accession>
<evidence type="ECO:0000313" key="2">
    <source>
        <dbReference type="EMBL" id="TKI64805.1"/>
    </source>
</evidence>
<evidence type="ECO:0008006" key="4">
    <source>
        <dbReference type="Google" id="ProtNLM"/>
    </source>
</evidence>
<evidence type="ECO:0000256" key="1">
    <source>
        <dbReference type="SAM" id="SignalP"/>
    </source>
</evidence>
<dbReference type="EMBL" id="SZPY01000001">
    <property type="protein sequence ID" value="TKI64805.1"/>
    <property type="molecule type" value="Genomic_DNA"/>
</dbReference>
<reference evidence="2 3" key="1">
    <citation type="submission" date="2019-04" db="EMBL/GenBank/DDBJ databases">
        <authorList>
            <person name="Dong K."/>
        </authorList>
    </citation>
    <scope>NUCLEOTIDE SEQUENCE [LARGE SCALE GENOMIC DNA]</scope>
    <source>
        <strain evidence="3">dk3543</strain>
    </source>
</reference>
<organism evidence="2 3">
    <name type="scientific">Nocardioides jishulii</name>
    <dbReference type="NCBI Taxonomy" id="2575440"/>
    <lineage>
        <taxon>Bacteria</taxon>
        <taxon>Bacillati</taxon>
        <taxon>Actinomycetota</taxon>
        <taxon>Actinomycetes</taxon>
        <taxon>Propionibacteriales</taxon>
        <taxon>Nocardioidaceae</taxon>
        <taxon>Nocardioides</taxon>
    </lineage>
</organism>
<feature type="chain" id="PRO_5020761895" description="Lipoprotein" evidence="1">
    <location>
        <begin position="22"/>
        <end position="153"/>
    </location>
</feature>
<sequence length="153" mass="16122">MGRLLRTSALVLALTAVTACASQNDPRTEKESDVKPEQALNRMAEAFAEILAVAAPDADAGLAEPDLIPCGGLGGNERTKVKYRLESADGVTVADPAAALAAAEERARELGLETEVQGDTLNFHDETFSATLVSRPDQVLAFGETPCVDNPDR</sequence>